<proteinExistence type="inferred from homology"/>
<comment type="similarity">
    <text evidence="2">Belongs to the ARS2 family.</text>
</comment>
<keyword evidence="3" id="KW-0539">Nucleus</keyword>
<dbReference type="PANTHER" id="PTHR13165">
    <property type="entry name" value="ARSENITE-RESISTANCE PROTEIN 2"/>
    <property type="match status" value="1"/>
</dbReference>
<keyword evidence="5" id="KW-1185">Reference proteome</keyword>
<dbReference type="Proteomes" id="UP000887564">
    <property type="component" value="Unplaced"/>
</dbReference>
<evidence type="ECO:0000256" key="3">
    <source>
        <dbReference type="ARBA" id="ARBA00023242"/>
    </source>
</evidence>
<evidence type="ECO:0000259" key="4">
    <source>
        <dbReference type="Pfam" id="PF04959"/>
    </source>
</evidence>
<organism evidence="5 6">
    <name type="scientific">Parascaris equorum</name>
    <name type="common">Equine roundworm</name>
    <dbReference type="NCBI Taxonomy" id="6256"/>
    <lineage>
        <taxon>Eukaryota</taxon>
        <taxon>Metazoa</taxon>
        <taxon>Ecdysozoa</taxon>
        <taxon>Nematoda</taxon>
        <taxon>Chromadorea</taxon>
        <taxon>Rhabditida</taxon>
        <taxon>Spirurina</taxon>
        <taxon>Ascaridomorpha</taxon>
        <taxon>Ascaridoidea</taxon>
        <taxon>Ascarididae</taxon>
        <taxon>Parascaris</taxon>
    </lineage>
</organism>
<evidence type="ECO:0000256" key="2">
    <source>
        <dbReference type="ARBA" id="ARBA00005407"/>
    </source>
</evidence>
<dbReference type="AlphaFoldDB" id="A0A914R483"/>
<dbReference type="GO" id="GO:0031053">
    <property type="term" value="P:primary miRNA processing"/>
    <property type="evidence" value="ECO:0007669"/>
    <property type="project" value="TreeGrafter"/>
</dbReference>
<dbReference type="PANTHER" id="PTHR13165:SF0">
    <property type="entry name" value="SERRATE RNA EFFECTOR MOLECULE HOMOLOG"/>
    <property type="match status" value="1"/>
</dbReference>
<dbReference type="InterPro" id="IPR007042">
    <property type="entry name" value="SERRATE/Ars2_C"/>
</dbReference>
<sequence length="296" mass="33891">VCKRFPGFLRIDVNIKEICWNLNGVRIRDCDLGAIINRDLARRVRTVNGITAHKQVAQNDLRQAANEFELDPVGRSHNPLLKNLTDFLIEEANAEEEELLGISNGGTVEEDQKVPFQRDDALIAKLDRIVIYLRIVHSIDFYNHGEYPNEDIMPNRCGMMHVRGDPPSGSQWGIDESSNQPLVAVKFVNDFISGFNARLESNLVSEVVLTETDLENLGRKDPEKLVGFSFAIAFSKFKGPEFIRKHLLSKHSEKLEEVRQEVIMHFHILHSLTYILRDVGREEGEKSKRFRILDVF</sequence>
<accession>A0A914R483</accession>
<feature type="domain" description="SERRATE/Ars2 C-terminal" evidence="4">
    <location>
        <begin position="186"/>
        <end position="263"/>
    </location>
</feature>
<dbReference type="Pfam" id="PF04959">
    <property type="entry name" value="ARS2"/>
    <property type="match status" value="1"/>
</dbReference>
<evidence type="ECO:0000313" key="5">
    <source>
        <dbReference type="Proteomes" id="UP000887564"/>
    </source>
</evidence>
<comment type="subcellular location">
    <subcellularLocation>
        <location evidence="1">Nucleus</location>
    </subcellularLocation>
</comment>
<dbReference type="WBParaSite" id="PEQ_0000141901-mRNA-1">
    <property type="protein sequence ID" value="PEQ_0000141901-mRNA-1"/>
    <property type="gene ID" value="PEQ_0000141901"/>
</dbReference>
<reference evidence="6" key="1">
    <citation type="submission" date="2022-11" db="UniProtKB">
        <authorList>
            <consortium name="WormBaseParasite"/>
        </authorList>
    </citation>
    <scope>IDENTIFICATION</scope>
</reference>
<evidence type="ECO:0000256" key="1">
    <source>
        <dbReference type="ARBA" id="ARBA00004123"/>
    </source>
</evidence>
<evidence type="ECO:0000313" key="6">
    <source>
        <dbReference type="WBParaSite" id="PEQ_0000141901-mRNA-1"/>
    </source>
</evidence>
<dbReference type="InterPro" id="IPR039727">
    <property type="entry name" value="SE/Ars2"/>
</dbReference>
<protein>
    <submittedName>
        <fullName evidence="6">SERRATE/Ars2 C-terminal domain-containing protein</fullName>
    </submittedName>
</protein>
<name>A0A914R483_PAREQ</name>
<dbReference type="GO" id="GO:0016604">
    <property type="term" value="C:nuclear body"/>
    <property type="evidence" value="ECO:0007669"/>
    <property type="project" value="TreeGrafter"/>
</dbReference>